<evidence type="ECO:0000256" key="4">
    <source>
        <dbReference type="ARBA" id="ARBA00022989"/>
    </source>
</evidence>
<dbReference type="PANTHER" id="PTHR10057">
    <property type="entry name" value="PERIPHERAL-TYPE BENZODIAZEPINE RECEPTOR"/>
    <property type="match status" value="1"/>
</dbReference>
<feature type="transmembrane region" description="Helical" evidence="6">
    <location>
        <begin position="138"/>
        <end position="159"/>
    </location>
</feature>
<proteinExistence type="inferred from homology"/>
<evidence type="ECO:0000256" key="5">
    <source>
        <dbReference type="ARBA" id="ARBA00023136"/>
    </source>
</evidence>
<evidence type="ECO:0000256" key="1">
    <source>
        <dbReference type="ARBA" id="ARBA00004141"/>
    </source>
</evidence>
<dbReference type="Proteomes" id="UP001156664">
    <property type="component" value="Unassembled WGS sequence"/>
</dbReference>
<dbReference type="PIRSF" id="PIRSF005859">
    <property type="entry name" value="PBR"/>
    <property type="match status" value="1"/>
</dbReference>
<sequence length="166" mass="18762">MSIDLPEITLRFASLFAWLILCFFVAGMGATASIDAAAFYAQLNQPGWAPPAGAFGPVWTTLYTLMAFAMWQVWLTPASPLRKAAAIVFVVQLFFNGLWSWLFFHWHLGAWAFADSALMWALILVCVVLFWRLKRSAGLLMLPYLAWVTLATALSWYVWQHNPTLL</sequence>
<evidence type="ECO:0000256" key="2">
    <source>
        <dbReference type="ARBA" id="ARBA00007524"/>
    </source>
</evidence>
<protein>
    <submittedName>
        <fullName evidence="7">Tryptophan-rich sensory protein</fullName>
    </submittedName>
</protein>
<name>A0ABQ5YP72_9BURK</name>
<evidence type="ECO:0000256" key="6">
    <source>
        <dbReference type="SAM" id="Phobius"/>
    </source>
</evidence>
<comment type="subcellular location">
    <subcellularLocation>
        <location evidence="1">Membrane</location>
        <topology evidence="1">Multi-pass membrane protein</topology>
    </subcellularLocation>
</comment>
<dbReference type="Gene3D" id="1.20.1260.100">
    <property type="entry name" value="TspO/MBR protein"/>
    <property type="match status" value="1"/>
</dbReference>
<accession>A0ABQ5YP72</accession>
<keyword evidence="4 6" id="KW-1133">Transmembrane helix</keyword>
<comment type="caution">
    <text evidence="7">The sequence shown here is derived from an EMBL/GenBank/DDBJ whole genome shotgun (WGS) entry which is preliminary data.</text>
</comment>
<gene>
    <name evidence="7" type="primary">tspO</name>
    <name evidence="7" type="ORF">GCM10007875_01970</name>
</gene>
<keyword evidence="5 6" id="KW-0472">Membrane</keyword>
<dbReference type="InterPro" id="IPR038330">
    <property type="entry name" value="TspO/MBR-related_sf"/>
</dbReference>
<reference evidence="8" key="1">
    <citation type="journal article" date="2019" name="Int. J. Syst. Evol. Microbiol.">
        <title>The Global Catalogue of Microorganisms (GCM) 10K type strain sequencing project: providing services to taxonomists for standard genome sequencing and annotation.</title>
        <authorList>
            <consortium name="The Broad Institute Genomics Platform"/>
            <consortium name="The Broad Institute Genome Sequencing Center for Infectious Disease"/>
            <person name="Wu L."/>
            <person name="Ma J."/>
        </authorList>
    </citation>
    <scope>NUCLEOTIDE SEQUENCE [LARGE SCALE GENOMIC DNA]</scope>
    <source>
        <strain evidence="8">NBRC 105857</strain>
    </source>
</reference>
<dbReference type="EMBL" id="BSOJ01000004">
    <property type="protein sequence ID" value="GLR25110.1"/>
    <property type="molecule type" value="Genomic_DNA"/>
</dbReference>
<feature type="transmembrane region" description="Helical" evidence="6">
    <location>
        <begin position="12"/>
        <end position="34"/>
    </location>
</feature>
<evidence type="ECO:0000313" key="8">
    <source>
        <dbReference type="Proteomes" id="UP001156664"/>
    </source>
</evidence>
<evidence type="ECO:0000256" key="3">
    <source>
        <dbReference type="ARBA" id="ARBA00022692"/>
    </source>
</evidence>
<dbReference type="Pfam" id="PF03073">
    <property type="entry name" value="TspO_MBR"/>
    <property type="match status" value="1"/>
</dbReference>
<dbReference type="PANTHER" id="PTHR10057:SF0">
    <property type="entry name" value="TRANSLOCATOR PROTEIN"/>
    <property type="match status" value="1"/>
</dbReference>
<dbReference type="InterPro" id="IPR004307">
    <property type="entry name" value="TspO_MBR"/>
</dbReference>
<organism evidence="7 8">
    <name type="scientific">Limnobacter litoralis</name>
    <dbReference type="NCBI Taxonomy" id="481366"/>
    <lineage>
        <taxon>Bacteria</taxon>
        <taxon>Pseudomonadati</taxon>
        <taxon>Pseudomonadota</taxon>
        <taxon>Betaproteobacteria</taxon>
        <taxon>Burkholderiales</taxon>
        <taxon>Burkholderiaceae</taxon>
        <taxon>Limnobacter</taxon>
    </lineage>
</organism>
<dbReference type="CDD" id="cd15904">
    <property type="entry name" value="TSPO_MBR"/>
    <property type="match status" value="1"/>
</dbReference>
<feature type="transmembrane region" description="Helical" evidence="6">
    <location>
        <begin position="110"/>
        <end position="131"/>
    </location>
</feature>
<feature type="transmembrane region" description="Helical" evidence="6">
    <location>
        <begin position="54"/>
        <end position="74"/>
    </location>
</feature>
<comment type="similarity">
    <text evidence="2">Belongs to the TspO/BZRP family.</text>
</comment>
<evidence type="ECO:0000313" key="7">
    <source>
        <dbReference type="EMBL" id="GLR25110.1"/>
    </source>
</evidence>
<keyword evidence="8" id="KW-1185">Reference proteome</keyword>
<feature type="transmembrane region" description="Helical" evidence="6">
    <location>
        <begin position="86"/>
        <end position="104"/>
    </location>
</feature>
<keyword evidence="3 6" id="KW-0812">Transmembrane</keyword>